<dbReference type="InParanoid" id="Q754E8"/>
<evidence type="ECO:0000259" key="4">
    <source>
        <dbReference type="Pfam" id="PF22787"/>
    </source>
</evidence>
<keyword evidence="1" id="KW-0472">Membrane</keyword>
<dbReference type="InterPro" id="IPR055010">
    <property type="entry name" value="Tag1_M"/>
</dbReference>
<feature type="transmembrane region" description="Helical" evidence="1">
    <location>
        <begin position="55"/>
        <end position="72"/>
    </location>
</feature>
<keyword evidence="6" id="KW-1185">Reference proteome</keyword>
<dbReference type="Pfam" id="PF22787">
    <property type="entry name" value="Tag1_M"/>
    <property type="match status" value="1"/>
</dbReference>
<accession>Q754E8</accession>
<feature type="domain" description="Tag1 middle barrel-like" evidence="4">
    <location>
        <begin position="286"/>
        <end position="446"/>
    </location>
</feature>
<dbReference type="AlphaFoldDB" id="Q754E8"/>
<dbReference type="Pfam" id="PF22786">
    <property type="entry name" value="Tag1_C"/>
    <property type="match status" value="1"/>
</dbReference>
<sequence length="624" mass="69065">MSEREHARAIEEADERAPMLAEQAAGGTAGYGTGRTSQETLPELPASQLSIPQRFALFLLFVVLLPLSYVYTTMPAPDVLQKYVADITELEVRRVSFQGWAEAPPGMAGAAQGNSGKWMAFGVNVSMAVDYEKETTVPVTANQRSLLRLMGNDILGDICVSLNEGAVYTHNAAGEVVPLVTVADRQPVCVSLLDGEVTDILTQVYVRPNLTNMVWLVGELQRNRKWQPQLLSNLSVSTRKLFFEDLYLPVRDFHVAGTSVDEYVDWQKLRRMLRHGGAIFETITRNSTILELAVTDVPKDSALRLQASVRIPIVGQGMDQFILPEDIVFPATEWMVALPGCDGNGTIGLPNATIVVDPVKALKWEQQSSIDISMTAVVAGRLPDPLLYEVCEYDNGNVVTPMSLIFRKMFDPAQLVELTVKGRRALESDDLETIPVEVVTELVAATKLPLAFNFTVSQSDMIEDLSIQRLKLRLRRNRHGEKVLHVAGKVRILFNPPFYNVTEDSSVSITAVKGVIDLYHHNVRFASTPLRTWLPCDTAIDGGRLEVSLELDQDEVDIIDPVQLSVCLNEIIFNGQTEIYIDGKVDILTKTVLGELVLFDMPAHGKTVVKKDDDVLLINQLDTV</sequence>
<dbReference type="Proteomes" id="UP000000591">
    <property type="component" value="Chromosome VI"/>
</dbReference>
<protein>
    <submittedName>
        <fullName evidence="5">AFR122Cp</fullName>
    </submittedName>
</protein>
<dbReference type="OrthoDB" id="5596576at2759"/>
<dbReference type="OMA" id="DWIRYIN"/>
<reference evidence="5 6" key="1">
    <citation type="journal article" date="2004" name="Science">
        <title>The Ashbya gossypii genome as a tool for mapping the ancient Saccharomyces cerevisiae genome.</title>
        <authorList>
            <person name="Dietrich F.S."/>
            <person name="Voegeli S."/>
            <person name="Brachat S."/>
            <person name="Lerch A."/>
            <person name="Gates K."/>
            <person name="Steiner S."/>
            <person name="Mohr C."/>
            <person name="Pohlmann R."/>
            <person name="Luedi P."/>
            <person name="Choi S."/>
            <person name="Wing R.A."/>
            <person name="Flavier A."/>
            <person name="Gaffney T.D."/>
            <person name="Philippsen P."/>
        </authorList>
    </citation>
    <scope>NUCLEOTIDE SEQUENCE [LARGE SCALE GENOMIC DNA]</scope>
    <source>
        <strain evidence="6">ATCC 10895 / CBS 109.51 / FGSC 9923 / NRRL Y-1056</strain>
    </source>
</reference>
<reference evidence="6" key="2">
    <citation type="journal article" date="2013" name="G3 (Bethesda)">
        <title>Genomes of Ashbya fungi isolated from insects reveal four mating-type loci, numerous translocations, lack of transposons, and distinct gene duplications.</title>
        <authorList>
            <person name="Dietrich F.S."/>
            <person name="Voegeli S."/>
            <person name="Kuo S."/>
            <person name="Philippsen P."/>
        </authorList>
    </citation>
    <scope>GENOME REANNOTATION</scope>
    <source>
        <strain evidence="6">ATCC 10895 / CBS 109.51 / FGSC 9923 / NRRL Y-1056</strain>
    </source>
</reference>
<dbReference type="HOGENOM" id="CLU_035072_0_0_1"/>
<keyword evidence="1" id="KW-0812">Transmembrane</keyword>
<name>Q754E8_EREGS</name>
<evidence type="ECO:0000259" key="3">
    <source>
        <dbReference type="Pfam" id="PF22786"/>
    </source>
</evidence>
<dbReference type="Pfam" id="PF20775">
    <property type="entry name" value="Tag1_N"/>
    <property type="match status" value="1"/>
</dbReference>
<evidence type="ECO:0000256" key="1">
    <source>
        <dbReference type="SAM" id="Phobius"/>
    </source>
</evidence>
<dbReference type="eggNOG" id="ENOG502R0JC">
    <property type="taxonomic scope" value="Eukaryota"/>
</dbReference>
<organism evidence="5 6">
    <name type="scientific">Eremothecium gossypii (strain ATCC 10895 / CBS 109.51 / FGSC 9923 / NRRL Y-1056)</name>
    <name type="common">Yeast</name>
    <name type="synonym">Ashbya gossypii</name>
    <dbReference type="NCBI Taxonomy" id="284811"/>
    <lineage>
        <taxon>Eukaryota</taxon>
        <taxon>Fungi</taxon>
        <taxon>Dikarya</taxon>
        <taxon>Ascomycota</taxon>
        <taxon>Saccharomycotina</taxon>
        <taxon>Saccharomycetes</taxon>
        <taxon>Saccharomycetales</taxon>
        <taxon>Saccharomycetaceae</taxon>
        <taxon>Eremothecium</taxon>
    </lineage>
</organism>
<dbReference type="STRING" id="284811.Q754E8"/>
<evidence type="ECO:0000313" key="6">
    <source>
        <dbReference type="Proteomes" id="UP000000591"/>
    </source>
</evidence>
<dbReference type="EMBL" id="AE016819">
    <property type="protein sequence ID" value="AAS53493.1"/>
    <property type="molecule type" value="Genomic_DNA"/>
</dbReference>
<dbReference type="InterPro" id="IPR055011">
    <property type="entry name" value="Tag1_C"/>
</dbReference>
<dbReference type="RefSeq" id="NP_985669.1">
    <property type="nucleotide sequence ID" value="NM_211023.1"/>
</dbReference>
<dbReference type="GeneID" id="4621916"/>
<dbReference type="KEGG" id="ago:AGOS_AFR122C"/>
<evidence type="ECO:0000313" key="5">
    <source>
        <dbReference type="EMBL" id="AAS53493.1"/>
    </source>
</evidence>
<feature type="domain" description="Tag1 C-terminal" evidence="3">
    <location>
        <begin position="504"/>
        <end position="610"/>
    </location>
</feature>
<gene>
    <name evidence="5" type="ORF">AGOS_AFR122C</name>
</gene>
<feature type="domain" description="Tag1 N-terminal" evidence="2">
    <location>
        <begin position="75"/>
        <end position="266"/>
    </location>
</feature>
<dbReference type="FunCoup" id="Q754E8">
    <property type="interactions" value="30"/>
</dbReference>
<evidence type="ECO:0000259" key="2">
    <source>
        <dbReference type="Pfam" id="PF20775"/>
    </source>
</evidence>
<dbReference type="InterPro" id="IPR055012">
    <property type="entry name" value="Tag1_N"/>
</dbReference>
<keyword evidence="1" id="KW-1133">Transmembrane helix</keyword>
<proteinExistence type="predicted"/>